<protein>
    <submittedName>
        <fullName evidence="6">Beta-mannanase</fullName>
    </submittedName>
</protein>
<dbReference type="eggNOG" id="COG4124">
    <property type="taxonomic scope" value="Bacteria"/>
</dbReference>
<dbReference type="GO" id="GO:0016985">
    <property type="term" value="F:mannan endo-1,4-beta-mannosidase activity"/>
    <property type="evidence" value="ECO:0007669"/>
    <property type="project" value="InterPro"/>
</dbReference>
<evidence type="ECO:0000313" key="7">
    <source>
        <dbReference type="Proteomes" id="UP000005753"/>
    </source>
</evidence>
<feature type="active site" description="Proton donor" evidence="4">
    <location>
        <position position="171"/>
    </location>
</feature>
<reference evidence="6 7" key="1">
    <citation type="submission" date="2010-08" db="EMBL/GenBank/DDBJ databases">
        <authorList>
            <consortium name="US DOE Joint Genome Institute (JGI-PGF)"/>
            <person name="Lucas S."/>
            <person name="Copeland A."/>
            <person name="Lapidus A."/>
            <person name="Cheng J.-F."/>
            <person name="Bruce D."/>
            <person name="Goodwin L."/>
            <person name="Pitluck S."/>
            <person name="Land M.L."/>
            <person name="Hauser L."/>
            <person name="Chang Y.-J."/>
            <person name="Anderson I.J."/>
            <person name="Johnson E."/>
            <person name="Mulhopadhyay B."/>
            <person name="Kyrpides N."/>
            <person name="Woyke T.J."/>
        </authorList>
    </citation>
    <scope>NUCLEOTIDE SEQUENCE [LARGE SCALE GENOMIC DNA]</scope>
    <source>
        <strain evidence="6 7">6</strain>
    </source>
</reference>
<reference evidence="6 7" key="2">
    <citation type="submission" date="2012-02" db="EMBL/GenBank/DDBJ databases">
        <title>Improved High-Quality Draft sequence of Eubacterium cellulosolvens 6.</title>
        <authorList>
            <consortium name="US DOE Joint Genome Institute"/>
            <person name="Lucas S."/>
            <person name="Han J."/>
            <person name="Lapidus A."/>
            <person name="Cheng J.-F."/>
            <person name="Goodwin L."/>
            <person name="Pitluck S."/>
            <person name="Peters L."/>
            <person name="Mikhailova N."/>
            <person name="Gu W."/>
            <person name="Detter J.C."/>
            <person name="Han C."/>
            <person name="Tapia R."/>
            <person name="Land M."/>
            <person name="Hauser L."/>
            <person name="Kyrpides N."/>
            <person name="Ivanova N."/>
            <person name="Pagani I."/>
            <person name="Johnson E."/>
            <person name="Mukhopadhyay B."/>
            <person name="Anderson I."/>
            <person name="Woyke T."/>
        </authorList>
    </citation>
    <scope>NUCLEOTIDE SEQUENCE [LARGE SCALE GENOMIC DNA]</scope>
    <source>
        <strain evidence="6 7">6</strain>
    </source>
</reference>
<dbReference type="Pfam" id="PF02156">
    <property type="entry name" value="Glyco_hydro_26"/>
    <property type="match status" value="1"/>
</dbReference>
<dbReference type="InterPro" id="IPR000805">
    <property type="entry name" value="Glyco_hydro_26"/>
</dbReference>
<evidence type="ECO:0000313" key="6">
    <source>
        <dbReference type="EMBL" id="EIM56414.1"/>
    </source>
</evidence>
<proteinExistence type="inferred from homology"/>
<keyword evidence="2 4" id="KW-0378">Hydrolase</keyword>
<comment type="similarity">
    <text evidence="1 4">Belongs to the glycosyl hydrolase 26 family.</text>
</comment>
<keyword evidence="3 4" id="KW-0326">Glycosidase</keyword>
<name>I5ARJ1_EUBC6</name>
<dbReference type="InterPro" id="IPR017853">
    <property type="entry name" value="GH"/>
</dbReference>
<dbReference type="OrthoDB" id="9802773at2"/>
<dbReference type="PRINTS" id="PR00739">
    <property type="entry name" value="GLHYDRLASE26"/>
</dbReference>
<evidence type="ECO:0000256" key="3">
    <source>
        <dbReference type="ARBA" id="ARBA00023295"/>
    </source>
</evidence>
<dbReference type="EMBL" id="CM001487">
    <property type="protein sequence ID" value="EIM56414.1"/>
    <property type="molecule type" value="Genomic_DNA"/>
</dbReference>
<accession>I5ARJ1</accession>
<dbReference type="PROSITE" id="PS51764">
    <property type="entry name" value="GH26"/>
    <property type="match status" value="1"/>
</dbReference>
<dbReference type="SUPFAM" id="SSF51445">
    <property type="entry name" value="(Trans)glycosidases"/>
    <property type="match status" value="1"/>
</dbReference>
<dbReference type="InterPro" id="IPR022790">
    <property type="entry name" value="GH26_dom"/>
</dbReference>
<feature type="active site" description="Nucleophile" evidence="4">
    <location>
        <position position="263"/>
    </location>
</feature>
<evidence type="ECO:0000256" key="1">
    <source>
        <dbReference type="ARBA" id="ARBA00007754"/>
    </source>
</evidence>
<feature type="domain" description="GH26" evidence="5">
    <location>
        <begin position="13"/>
        <end position="315"/>
    </location>
</feature>
<dbReference type="STRING" id="633697.EubceDRAFT1_0573"/>
<dbReference type="Gene3D" id="3.20.20.80">
    <property type="entry name" value="Glycosidases"/>
    <property type="match status" value="1"/>
</dbReference>
<dbReference type="HOGENOM" id="CLU_016930_2_0_9"/>
<evidence type="ECO:0000256" key="2">
    <source>
        <dbReference type="ARBA" id="ARBA00022801"/>
    </source>
</evidence>
<keyword evidence="7" id="KW-1185">Reference proteome</keyword>
<dbReference type="Proteomes" id="UP000005753">
    <property type="component" value="Chromosome"/>
</dbReference>
<dbReference type="PANTHER" id="PTHR40079:SF4">
    <property type="entry name" value="GH26 DOMAIN-CONTAINING PROTEIN-RELATED"/>
    <property type="match status" value="1"/>
</dbReference>
<sequence length="315" mass="36390">MKPYLPVNPNATPEAKELLARLCQSAGKRIITGQHTQTNPMEEIGYIREKTGREPVLRGFELLGYSPNINYKNASEACLTEVEENKGTMETALRWAASCDGIVTFSFHWFSPLYGEDKSFYTEHTPFDPQMVLEEGTPERAAFYHDLDVIAEELRKFREAKIPVLWRPFHESDGTWFWWGSKGPSVARDLYILMYNYYTDVHHLDNLLWVWNCRTSDGYPGDAYVDVISVDLYLEKYKPTDYADDYYALIRNTSSAKVAALAEVGYLPDPDLLAESRVPWAYYMCWSKEFCIGEQYNSVDNLRRMYASEYAVTLP</sequence>
<organism evidence="6 7">
    <name type="scientific">Eubacterium cellulosolvens (strain ATCC 43171 / JCM 9499 / 6)</name>
    <name type="common">Cillobacterium cellulosolvens</name>
    <dbReference type="NCBI Taxonomy" id="633697"/>
    <lineage>
        <taxon>Bacteria</taxon>
        <taxon>Bacillati</taxon>
        <taxon>Bacillota</taxon>
        <taxon>Clostridia</taxon>
        <taxon>Eubacteriales</taxon>
        <taxon>Eubacteriaceae</taxon>
        <taxon>Eubacterium</taxon>
    </lineage>
</organism>
<dbReference type="AlphaFoldDB" id="I5ARJ1"/>
<evidence type="ECO:0000259" key="5">
    <source>
        <dbReference type="PROSITE" id="PS51764"/>
    </source>
</evidence>
<gene>
    <name evidence="6" type="ORF">EubceDRAFT1_0573</name>
</gene>
<dbReference type="PANTHER" id="PTHR40079">
    <property type="entry name" value="MANNAN ENDO-1,4-BETA-MANNOSIDASE E-RELATED"/>
    <property type="match status" value="1"/>
</dbReference>
<evidence type="ECO:0000256" key="4">
    <source>
        <dbReference type="PROSITE-ProRule" id="PRU01100"/>
    </source>
</evidence>
<dbReference type="GO" id="GO:0006080">
    <property type="term" value="P:substituted mannan metabolic process"/>
    <property type="evidence" value="ECO:0007669"/>
    <property type="project" value="InterPro"/>
</dbReference>